<name>A0A9N7MNP6_STRHE</name>
<feature type="compositionally biased region" description="Basic and acidic residues" evidence="1">
    <location>
        <begin position="1"/>
        <end position="25"/>
    </location>
</feature>
<feature type="compositionally biased region" description="Basic and acidic residues" evidence="1">
    <location>
        <begin position="41"/>
        <end position="54"/>
    </location>
</feature>
<feature type="region of interest" description="Disordered" evidence="1">
    <location>
        <begin position="1"/>
        <end position="77"/>
    </location>
</feature>
<evidence type="ECO:0000313" key="2">
    <source>
        <dbReference type="EMBL" id="CAA0809735.1"/>
    </source>
</evidence>
<protein>
    <submittedName>
        <fullName evidence="2">Uncharacterized conserved protein UCP015417-vWA</fullName>
    </submittedName>
</protein>
<gene>
    <name evidence="2" type="ORF">SHERM_11646</name>
</gene>
<organism evidence="2 3">
    <name type="scientific">Striga hermonthica</name>
    <name type="common">Purple witchweed</name>
    <name type="synonym">Buchnera hermonthica</name>
    <dbReference type="NCBI Taxonomy" id="68872"/>
    <lineage>
        <taxon>Eukaryota</taxon>
        <taxon>Viridiplantae</taxon>
        <taxon>Streptophyta</taxon>
        <taxon>Embryophyta</taxon>
        <taxon>Tracheophyta</taxon>
        <taxon>Spermatophyta</taxon>
        <taxon>Magnoliopsida</taxon>
        <taxon>eudicotyledons</taxon>
        <taxon>Gunneridae</taxon>
        <taxon>Pentapetalae</taxon>
        <taxon>asterids</taxon>
        <taxon>lamiids</taxon>
        <taxon>Lamiales</taxon>
        <taxon>Orobanchaceae</taxon>
        <taxon>Buchnereae</taxon>
        <taxon>Striga</taxon>
    </lineage>
</organism>
<dbReference type="Proteomes" id="UP001153555">
    <property type="component" value="Unassembled WGS sequence"/>
</dbReference>
<proteinExistence type="predicted"/>
<sequence>MEGQESQKDVPTQRRHEKKTNDRMRTRSSSDSNESLNQPKLRNEDKWLEREKALRNSTATRITNSSMSALAASGAPPTSQYNPVTLFCEPIDKVFPGSEYPEFELVEEAHYTCRVCNHLRKQVLVLRVAENLHE</sequence>
<keyword evidence="3" id="KW-1185">Reference proteome</keyword>
<feature type="compositionally biased region" description="Polar residues" evidence="1">
    <location>
        <begin position="27"/>
        <end position="40"/>
    </location>
</feature>
<evidence type="ECO:0000256" key="1">
    <source>
        <dbReference type="SAM" id="MobiDB-lite"/>
    </source>
</evidence>
<evidence type="ECO:0000313" key="3">
    <source>
        <dbReference type="Proteomes" id="UP001153555"/>
    </source>
</evidence>
<dbReference type="AlphaFoldDB" id="A0A9N7MNP6"/>
<dbReference type="EMBL" id="CACSLK010004199">
    <property type="protein sequence ID" value="CAA0809735.1"/>
    <property type="molecule type" value="Genomic_DNA"/>
</dbReference>
<reference evidence="2" key="1">
    <citation type="submission" date="2019-12" db="EMBL/GenBank/DDBJ databases">
        <authorList>
            <person name="Scholes J."/>
        </authorList>
    </citation>
    <scope>NUCLEOTIDE SEQUENCE</scope>
</reference>
<comment type="caution">
    <text evidence="2">The sequence shown here is derived from an EMBL/GenBank/DDBJ whole genome shotgun (WGS) entry which is preliminary data.</text>
</comment>
<feature type="compositionally biased region" description="Polar residues" evidence="1">
    <location>
        <begin position="55"/>
        <end position="68"/>
    </location>
</feature>
<accession>A0A9N7MNP6</accession>
<dbReference type="OrthoDB" id="1149618at2759"/>